<reference evidence="1" key="1">
    <citation type="journal article" date="2021" name="New Phytol.">
        <title>Evolutionary innovations through gain and loss of genes in the ectomycorrhizal Boletales.</title>
        <authorList>
            <person name="Wu G."/>
            <person name="Miyauchi S."/>
            <person name="Morin E."/>
            <person name="Kuo A."/>
            <person name="Drula E."/>
            <person name="Varga T."/>
            <person name="Kohler A."/>
            <person name="Feng B."/>
            <person name="Cao Y."/>
            <person name="Lipzen A."/>
            <person name="Daum C."/>
            <person name="Hundley H."/>
            <person name="Pangilinan J."/>
            <person name="Johnson J."/>
            <person name="Barry K."/>
            <person name="LaButti K."/>
            <person name="Ng V."/>
            <person name="Ahrendt S."/>
            <person name="Min B."/>
            <person name="Choi I.G."/>
            <person name="Park H."/>
            <person name="Plett J.M."/>
            <person name="Magnuson J."/>
            <person name="Spatafora J.W."/>
            <person name="Nagy L.G."/>
            <person name="Henrissat B."/>
            <person name="Grigoriev I.V."/>
            <person name="Yang Z.L."/>
            <person name="Xu J."/>
            <person name="Martin F.M."/>
        </authorList>
    </citation>
    <scope>NUCLEOTIDE SEQUENCE</scope>
    <source>
        <strain evidence="1">KUC20120723A-06</strain>
    </source>
</reference>
<protein>
    <submittedName>
        <fullName evidence="1">Uncharacterized protein</fullName>
    </submittedName>
</protein>
<evidence type="ECO:0000313" key="1">
    <source>
        <dbReference type="EMBL" id="KAH7918467.1"/>
    </source>
</evidence>
<proteinExistence type="predicted"/>
<gene>
    <name evidence="1" type="ORF">BV22DRAFT_1123734</name>
</gene>
<accession>A0ACB8B195</accession>
<name>A0ACB8B195_9AGAM</name>
<dbReference type="EMBL" id="MU266783">
    <property type="protein sequence ID" value="KAH7918467.1"/>
    <property type="molecule type" value="Genomic_DNA"/>
</dbReference>
<evidence type="ECO:0000313" key="2">
    <source>
        <dbReference type="Proteomes" id="UP000790709"/>
    </source>
</evidence>
<comment type="caution">
    <text evidence="1">The sequence shown here is derived from an EMBL/GenBank/DDBJ whole genome shotgun (WGS) entry which is preliminary data.</text>
</comment>
<dbReference type="Proteomes" id="UP000790709">
    <property type="component" value="Unassembled WGS sequence"/>
</dbReference>
<sequence>MIHEQHGFDESKYRRSLEFQFISLLILYWVMSNIPLAYLQKMKRKQQLRHPVAAIPQECAKRESKRSRKRTIGVSEAPFYARTHLHDEMLASILVQRPNRDAKASEPSTTEVPRPPATDNYPRHLMVALQGLYLYNIRWKFASGTVSSASCGGLTIWIPGEPAVHIMIQTLLLPLPSTPRHLSKTATATTTSPRPDVPGILPAGSGSSGEHHNGTGAGAYLCSSKTYTPFEWDGLEGSYMITGMKHCQDLNSKRRGFEFRFARRNLEFLPVDLRSEKPGEEPLTTTICIGRHPSPTAQAQGQITIIVPVHLTPPAPPGSKFGENAPDFEYHVLSQSAFNPTHTVPPRTRHLATLLRSVKVRSALYELHRPSCADVVNGVFQAMREGFLEREVTVDETRKGLAQVRS</sequence>
<keyword evidence="2" id="KW-1185">Reference proteome</keyword>
<organism evidence="1 2">
    <name type="scientific">Leucogyrophana mollusca</name>
    <dbReference type="NCBI Taxonomy" id="85980"/>
    <lineage>
        <taxon>Eukaryota</taxon>
        <taxon>Fungi</taxon>
        <taxon>Dikarya</taxon>
        <taxon>Basidiomycota</taxon>
        <taxon>Agaricomycotina</taxon>
        <taxon>Agaricomycetes</taxon>
        <taxon>Agaricomycetidae</taxon>
        <taxon>Boletales</taxon>
        <taxon>Boletales incertae sedis</taxon>
        <taxon>Leucogyrophana</taxon>
    </lineage>
</organism>